<protein>
    <submittedName>
        <fullName evidence="7">Putative LRR receptor-like serine/threonine-protein kinase</fullName>
    </submittedName>
</protein>
<dbReference type="InterPro" id="IPR045133">
    <property type="entry name" value="IRE1/2-like"/>
</dbReference>
<evidence type="ECO:0000313" key="7">
    <source>
        <dbReference type="EMBL" id="OLQ13426.1"/>
    </source>
</evidence>
<evidence type="ECO:0000259" key="6">
    <source>
        <dbReference type="PROSITE" id="PS51029"/>
    </source>
</evidence>
<organism evidence="7 8">
    <name type="scientific">Symbiodinium microadriaticum</name>
    <name type="common">Dinoflagellate</name>
    <name type="synonym">Zooxanthella microadriatica</name>
    <dbReference type="NCBI Taxonomy" id="2951"/>
    <lineage>
        <taxon>Eukaryota</taxon>
        <taxon>Sar</taxon>
        <taxon>Alveolata</taxon>
        <taxon>Dinophyceae</taxon>
        <taxon>Suessiales</taxon>
        <taxon>Symbiodiniaceae</taxon>
        <taxon>Symbiodinium</taxon>
    </lineage>
</organism>
<dbReference type="GO" id="GO:0051082">
    <property type="term" value="F:unfolded protein binding"/>
    <property type="evidence" value="ECO:0007669"/>
    <property type="project" value="TreeGrafter"/>
</dbReference>
<name>A0A1Q9F131_SYMMI</name>
<keyword evidence="7" id="KW-0418">Kinase</keyword>
<gene>
    <name evidence="7" type="ORF">AK812_SmicGene2536</name>
</gene>
<dbReference type="OrthoDB" id="4062651at2759"/>
<keyword evidence="7" id="KW-0675">Receptor</keyword>
<feature type="region of interest" description="Disordered" evidence="4">
    <location>
        <begin position="1"/>
        <end position="35"/>
    </location>
</feature>
<dbReference type="SUPFAM" id="SSF56112">
    <property type="entry name" value="Protein kinase-like (PK-like)"/>
    <property type="match status" value="1"/>
</dbReference>
<proteinExistence type="predicted"/>
<keyword evidence="7" id="KW-0808">Transferase</keyword>
<dbReference type="InterPro" id="IPR006578">
    <property type="entry name" value="MADF-dom"/>
</dbReference>
<dbReference type="SMART" id="SM00220">
    <property type="entry name" value="S_TKc"/>
    <property type="match status" value="1"/>
</dbReference>
<keyword evidence="1 3" id="KW-0547">Nucleotide-binding</keyword>
<keyword evidence="8" id="KW-1185">Reference proteome</keyword>
<dbReference type="GO" id="GO:0005524">
    <property type="term" value="F:ATP binding"/>
    <property type="evidence" value="ECO:0007669"/>
    <property type="project" value="UniProtKB-UniRule"/>
</dbReference>
<dbReference type="AlphaFoldDB" id="A0A1Q9F131"/>
<dbReference type="PROSITE" id="PS51029">
    <property type="entry name" value="MADF"/>
    <property type="match status" value="1"/>
</dbReference>
<feature type="domain" description="Protein kinase" evidence="5">
    <location>
        <begin position="93"/>
        <end position="368"/>
    </location>
</feature>
<dbReference type="GO" id="GO:0036498">
    <property type="term" value="P:IRE1-mediated unfolded protein response"/>
    <property type="evidence" value="ECO:0007669"/>
    <property type="project" value="TreeGrafter"/>
</dbReference>
<evidence type="ECO:0000313" key="8">
    <source>
        <dbReference type="Proteomes" id="UP000186817"/>
    </source>
</evidence>
<dbReference type="PROSITE" id="PS00107">
    <property type="entry name" value="PROTEIN_KINASE_ATP"/>
    <property type="match status" value="1"/>
</dbReference>
<dbReference type="CDD" id="cd00180">
    <property type="entry name" value="PKc"/>
    <property type="match status" value="1"/>
</dbReference>
<sequence>MGGDGQQVGRPLLQMPRFGHPWQGSAPEQREKRREEMAEDFVHEMGEPLSPARERLFARWQPGQSQRYHDAYEAWLKSGEFEVEFKRDGNVYYHPELVIGRGAHATVFLGIVPSDGREVAVKVHSDSQGNGGDHFVKEVQAMKKNAAVPGVIQYITSFEKERIFEEQGRRKRRREERLQVVILELMEGTLQQAMSRWGDLVAGEHIDTICYVSRSLLDIVKQLNPNIIHRDIKPDNIMIDCRGNIKLSDFGISRMLTAGQDRLYTSAEGSSLPFTPPEALRSKLHKTSDLYSVGRVMLAMMLSDATMRRMGDSSLEDLVPVSWPAHSRHAFIQLVRALTHQDEEDRGYLDRLKDPKFLYEVIQSHPFFWSQRRNLSFLTSLGNYYSNCQNRPPEWDRVVWALETAIANACEKQGMNRDGWKAIACDLEQDESRRRKIEGAKWNAELLRFFRNKVLHEPELGPGLLQRLPAISVFCWEALLCELTTKGFPFHEFFGVSEACEL</sequence>
<dbReference type="PANTHER" id="PTHR13954:SF6">
    <property type="entry name" value="NON-SPECIFIC SERINE_THREONINE PROTEIN KINASE"/>
    <property type="match status" value="1"/>
</dbReference>
<dbReference type="Pfam" id="PF00069">
    <property type="entry name" value="Pkinase"/>
    <property type="match status" value="1"/>
</dbReference>
<evidence type="ECO:0000256" key="4">
    <source>
        <dbReference type="SAM" id="MobiDB-lite"/>
    </source>
</evidence>
<feature type="binding site" evidence="3">
    <location>
        <position position="122"/>
    </location>
    <ligand>
        <name>ATP</name>
        <dbReference type="ChEBI" id="CHEBI:30616"/>
    </ligand>
</feature>
<reference evidence="7 8" key="1">
    <citation type="submission" date="2016-02" db="EMBL/GenBank/DDBJ databases">
        <title>Genome analysis of coral dinoflagellate symbionts highlights evolutionary adaptations to a symbiotic lifestyle.</title>
        <authorList>
            <person name="Aranda M."/>
            <person name="Li Y."/>
            <person name="Liew Y.J."/>
            <person name="Baumgarten S."/>
            <person name="Simakov O."/>
            <person name="Wilson M."/>
            <person name="Piel J."/>
            <person name="Ashoor H."/>
            <person name="Bougouffa S."/>
            <person name="Bajic V.B."/>
            <person name="Ryu T."/>
            <person name="Ravasi T."/>
            <person name="Bayer T."/>
            <person name="Micklem G."/>
            <person name="Kim H."/>
            <person name="Bhak J."/>
            <person name="Lajeunesse T.C."/>
            <person name="Voolstra C.R."/>
        </authorList>
    </citation>
    <scope>NUCLEOTIDE SEQUENCE [LARGE SCALE GENOMIC DNA]</scope>
    <source>
        <strain evidence="7 8">CCMP2467</strain>
    </source>
</reference>
<accession>A0A1Q9F131</accession>
<dbReference type="GO" id="GO:1990604">
    <property type="term" value="C:IRE1-TRAF2-ASK1 complex"/>
    <property type="evidence" value="ECO:0007669"/>
    <property type="project" value="TreeGrafter"/>
</dbReference>
<dbReference type="EMBL" id="LSRX01000028">
    <property type="protein sequence ID" value="OLQ13426.1"/>
    <property type="molecule type" value="Genomic_DNA"/>
</dbReference>
<evidence type="ECO:0000256" key="3">
    <source>
        <dbReference type="PROSITE-ProRule" id="PRU10141"/>
    </source>
</evidence>
<dbReference type="InterPro" id="IPR017441">
    <property type="entry name" value="Protein_kinase_ATP_BS"/>
</dbReference>
<dbReference type="Gene3D" id="1.10.510.10">
    <property type="entry name" value="Transferase(Phosphotransferase) domain 1"/>
    <property type="match status" value="1"/>
</dbReference>
<comment type="caution">
    <text evidence="7">The sequence shown here is derived from an EMBL/GenBank/DDBJ whole genome shotgun (WGS) entry which is preliminary data.</text>
</comment>
<dbReference type="InterPro" id="IPR008271">
    <property type="entry name" value="Ser/Thr_kinase_AS"/>
</dbReference>
<dbReference type="PROSITE" id="PS50011">
    <property type="entry name" value="PROTEIN_KINASE_DOM"/>
    <property type="match status" value="1"/>
</dbReference>
<keyword evidence="2 3" id="KW-0067">ATP-binding</keyword>
<dbReference type="GO" id="GO:0004521">
    <property type="term" value="F:RNA endonuclease activity"/>
    <property type="evidence" value="ECO:0007669"/>
    <property type="project" value="InterPro"/>
</dbReference>
<feature type="domain" description="MADF" evidence="6">
    <location>
        <begin position="357"/>
        <end position="455"/>
    </location>
</feature>
<evidence type="ECO:0000256" key="1">
    <source>
        <dbReference type="ARBA" id="ARBA00022741"/>
    </source>
</evidence>
<dbReference type="GO" id="GO:0004674">
    <property type="term" value="F:protein serine/threonine kinase activity"/>
    <property type="evidence" value="ECO:0007669"/>
    <property type="project" value="InterPro"/>
</dbReference>
<dbReference type="OMA" id="HRIVASH"/>
<dbReference type="InterPro" id="IPR011009">
    <property type="entry name" value="Kinase-like_dom_sf"/>
</dbReference>
<dbReference type="Proteomes" id="UP000186817">
    <property type="component" value="Unassembled WGS sequence"/>
</dbReference>
<dbReference type="InterPro" id="IPR000719">
    <property type="entry name" value="Prot_kinase_dom"/>
</dbReference>
<dbReference type="PANTHER" id="PTHR13954">
    <property type="entry name" value="IRE1-RELATED"/>
    <property type="match status" value="1"/>
</dbReference>
<evidence type="ECO:0000256" key="2">
    <source>
        <dbReference type="ARBA" id="ARBA00022840"/>
    </source>
</evidence>
<dbReference type="PROSITE" id="PS00108">
    <property type="entry name" value="PROTEIN_KINASE_ST"/>
    <property type="match status" value="1"/>
</dbReference>
<evidence type="ECO:0000259" key="5">
    <source>
        <dbReference type="PROSITE" id="PS50011"/>
    </source>
</evidence>